<dbReference type="Proteomes" id="UP000606008">
    <property type="component" value="Unassembled WGS sequence"/>
</dbReference>
<evidence type="ECO:0000313" key="2">
    <source>
        <dbReference type="Proteomes" id="UP000606008"/>
    </source>
</evidence>
<accession>A0ABX0QE91</accession>
<evidence type="ECO:0000313" key="1">
    <source>
        <dbReference type="EMBL" id="NID10223.1"/>
    </source>
</evidence>
<evidence type="ECO:0008006" key="3">
    <source>
        <dbReference type="Google" id="ProtNLM"/>
    </source>
</evidence>
<protein>
    <recommendedName>
        <fullName evidence="3">Glycosyl transferase</fullName>
    </recommendedName>
</protein>
<dbReference type="RefSeq" id="WP_085410656.1">
    <property type="nucleotide sequence ID" value="NZ_WAEL01000003.1"/>
</dbReference>
<sequence>MLQPKSVDVAISVYGKPYLTAVTLLSLLKQSGQWIDTIYFIEEREQPANTDLEPLRELLKPYKTIYYRPWIHYGYRNMRTDKRRHLLAIPPFRQSVRYQYAWEKSDKKYLFVTHNDVLYTDDLVKAYLENIGDAIGIGKVGQCWNCPAYKEGLCDGDRYQTYRPEAAEVEALYQKHGDPRGGNYRNMISDGKGWPLPECRLNEYACMVNLDVARPMTMPEGEALPFCLFGYIDLNTDWFRSVNQRGQHPVNFDYDPYARHSWVNALNNGHRALSDRTIYDAEEEIARQYLETEFGVSTQQR</sequence>
<keyword evidence="2" id="KW-1185">Reference proteome</keyword>
<reference evidence="1" key="1">
    <citation type="submission" date="2024-05" db="EMBL/GenBank/DDBJ databases">
        <authorList>
            <person name="Jung D.-H."/>
        </authorList>
    </citation>
    <scope>NUCLEOTIDE SEQUENCE</scope>
    <source>
        <strain evidence="1">JA-25</strain>
    </source>
</reference>
<dbReference type="EMBL" id="WAEL01000003">
    <property type="protein sequence ID" value="NID10223.1"/>
    <property type="molecule type" value="Genomic_DNA"/>
</dbReference>
<name>A0ABX0QE91_9BACT</name>
<proteinExistence type="predicted"/>
<comment type="caution">
    <text evidence="1">The sequence shown here is derived from an EMBL/GenBank/DDBJ whole genome shotgun (WGS) entry which is preliminary data.</text>
</comment>
<organism evidence="1 2">
    <name type="scientific">Fibrivirga algicola</name>
    <dbReference type="NCBI Taxonomy" id="2950420"/>
    <lineage>
        <taxon>Bacteria</taxon>
        <taxon>Pseudomonadati</taxon>
        <taxon>Bacteroidota</taxon>
        <taxon>Cytophagia</taxon>
        <taxon>Cytophagales</taxon>
        <taxon>Spirosomataceae</taxon>
        <taxon>Fibrivirga</taxon>
    </lineage>
</organism>
<gene>
    <name evidence="1" type="ORF">F7231_08560</name>
</gene>